<dbReference type="Proteomes" id="UP000253383">
    <property type="component" value="Unassembled WGS sequence"/>
</dbReference>
<dbReference type="AlphaFoldDB" id="A0A368JI41"/>
<dbReference type="InterPro" id="IPR013216">
    <property type="entry name" value="Methyltransf_11"/>
</dbReference>
<evidence type="ECO:0000313" key="3">
    <source>
        <dbReference type="Proteomes" id="UP000253383"/>
    </source>
</evidence>
<reference evidence="2 3" key="1">
    <citation type="submission" date="2018-07" db="EMBL/GenBank/DDBJ databases">
        <title>Genome analysis of Larkinella rosea.</title>
        <authorList>
            <person name="Zhou Z."/>
            <person name="Wang G."/>
        </authorList>
    </citation>
    <scope>NUCLEOTIDE SEQUENCE [LARGE SCALE GENOMIC DNA]</scope>
    <source>
        <strain evidence="3">zzj9</strain>
    </source>
</reference>
<feature type="domain" description="Methyltransferase type 11" evidence="1">
    <location>
        <begin position="75"/>
        <end position="190"/>
    </location>
</feature>
<dbReference type="CDD" id="cd02440">
    <property type="entry name" value="AdoMet_MTases"/>
    <property type="match status" value="1"/>
</dbReference>
<proteinExistence type="predicted"/>
<keyword evidence="2" id="KW-0808">Transferase</keyword>
<name>A0A368JI41_9BACT</name>
<dbReference type="GO" id="GO:0032259">
    <property type="term" value="P:methylation"/>
    <property type="evidence" value="ECO:0007669"/>
    <property type="project" value="UniProtKB-KW"/>
</dbReference>
<dbReference type="SUPFAM" id="SSF53335">
    <property type="entry name" value="S-adenosyl-L-methionine-dependent methyltransferases"/>
    <property type="match status" value="1"/>
</dbReference>
<organism evidence="2 3">
    <name type="scientific">Larkinella punicea</name>
    <dbReference type="NCBI Taxonomy" id="2315727"/>
    <lineage>
        <taxon>Bacteria</taxon>
        <taxon>Pseudomonadati</taxon>
        <taxon>Bacteroidota</taxon>
        <taxon>Cytophagia</taxon>
        <taxon>Cytophagales</taxon>
        <taxon>Spirosomataceae</taxon>
        <taxon>Larkinella</taxon>
    </lineage>
</organism>
<comment type="caution">
    <text evidence="2">The sequence shown here is derived from an EMBL/GenBank/DDBJ whole genome shotgun (WGS) entry which is preliminary data.</text>
</comment>
<evidence type="ECO:0000259" key="1">
    <source>
        <dbReference type="Pfam" id="PF08241"/>
    </source>
</evidence>
<gene>
    <name evidence="2" type="ORF">DUE52_22690</name>
</gene>
<dbReference type="Pfam" id="PF08241">
    <property type="entry name" value="Methyltransf_11"/>
    <property type="match status" value="1"/>
</dbReference>
<keyword evidence="3" id="KW-1185">Reference proteome</keyword>
<keyword evidence="2" id="KW-0489">Methyltransferase</keyword>
<dbReference type="OrthoDB" id="9808140at2"/>
<dbReference type="Gene3D" id="3.40.50.150">
    <property type="entry name" value="Vaccinia Virus protein VP39"/>
    <property type="match status" value="1"/>
</dbReference>
<evidence type="ECO:0000313" key="2">
    <source>
        <dbReference type="EMBL" id="RCR67338.1"/>
    </source>
</evidence>
<dbReference type="EMBL" id="QOWE01000020">
    <property type="protein sequence ID" value="RCR67338.1"/>
    <property type="molecule type" value="Genomic_DNA"/>
</dbReference>
<accession>A0A368JI41</accession>
<dbReference type="RefSeq" id="WP_114408338.1">
    <property type="nucleotide sequence ID" value="NZ_QOWE01000020.1"/>
</dbReference>
<sequence>MGLKSLLPNSLKTSLKKVIPIEMIDRLELLTGERDALTPPSRMIFIGDGDFKAVGVKSVDHIKELVGLHSTDNILDVGSGIGRVAIPLTDYISAPGSYDGIEIVKNGVDWCTKEVTKRFPHFRFHHLNVYNKMYNPLGTMQGHELRFPFESSTFSLVILNSVFTHMLENDFEQYLAEISRVMKKGGRAYITMFLLNSESRKANAEGKSLYGRQLTPFTERTMVHIQELPESMIAFDEVYTKEAFQKAGLTIRTINYGSWVGRTGTIDYQDLLYVVKL</sequence>
<dbReference type="InterPro" id="IPR029063">
    <property type="entry name" value="SAM-dependent_MTases_sf"/>
</dbReference>
<protein>
    <submittedName>
        <fullName evidence="2">Class I SAM-dependent methyltransferase</fullName>
    </submittedName>
</protein>
<dbReference type="GO" id="GO:0008757">
    <property type="term" value="F:S-adenosylmethionine-dependent methyltransferase activity"/>
    <property type="evidence" value="ECO:0007669"/>
    <property type="project" value="InterPro"/>
</dbReference>